<organism evidence="1 2">
    <name type="scientific">Olea europaea subsp. europaea</name>
    <dbReference type="NCBI Taxonomy" id="158383"/>
    <lineage>
        <taxon>Eukaryota</taxon>
        <taxon>Viridiplantae</taxon>
        <taxon>Streptophyta</taxon>
        <taxon>Embryophyta</taxon>
        <taxon>Tracheophyta</taxon>
        <taxon>Spermatophyta</taxon>
        <taxon>Magnoliopsida</taxon>
        <taxon>eudicotyledons</taxon>
        <taxon>Gunneridae</taxon>
        <taxon>Pentapetalae</taxon>
        <taxon>asterids</taxon>
        <taxon>lamiids</taxon>
        <taxon>Lamiales</taxon>
        <taxon>Oleaceae</taxon>
        <taxon>Oleeae</taxon>
        <taxon>Olea</taxon>
    </lineage>
</organism>
<sequence>MCTILDNDNSSYCDPALVQVVPWRTKGYRINKEKQEIYVIYYCFLIENGYIERDDTLVFIGLLLLICTIRSEALTDADGSDEGFFFGGLSAAKDAILHPFKEANSEDAKGGDGEDGKGD</sequence>
<dbReference type="EMBL" id="CACTIH010003625">
    <property type="protein sequence ID" value="CAA2979076.1"/>
    <property type="molecule type" value="Genomic_DNA"/>
</dbReference>
<dbReference type="AlphaFoldDB" id="A0A8S0RJ69"/>
<comment type="caution">
    <text evidence="1">The sequence shown here is derived from an EMBL/GenBank/DDBJ whole genome shotgun (WGS) entry which is preliminary data.</text>
</comment>
<evidence type="ECO:0000313" key="1">
    <source>
        <dbReference type="EMBL" id="CAA2979076.1"/>
    </source>
</evidence>
<evidence type="ECO:0000313" key="2">
    <source>
        <dbReference type="Proteomes" id="UP000594638"/>
    </source>
</evidence>
<dbReference type="Gramene" id="OE9A064485T1">
    <property type="protein sequence ID" value="OE9A064485C1"/>
    <property type="gene ID" value="OE9A064485"/>
</dbReference>
<dbReference type="Proteomes" id="UP000594638">
    <property type="component" value="Unassembled WGS sequence"/>
</dbReference>
<name>A0A8S0RJ69_OLEEU</name>
<protein>
    <submittedName>
        <fullName evidence="1">Uncharacterized protein</fullName>
    </submittedName>
</protein>
<reference evidence="1 2" key="1">
    <citation type="submission" date="2019-12" db="EMBL/GenBank/DDBJ databases">
        <authorList>
            <person name="Alioto T."/>
            <person name="Alioto T."/>
            <person name="Gomez Garrido J."/>
        </authorList>
    </citation>
    <scope>NUCLEOTIDE SEQUENCE [LARGE SCALE GENOMIC DNA]</scope>
</reference>
<accession>A0A8S0RJ69</accession>
<keyword evidence="2" id="KW-1185">Reference proteome</keyword>
<proteinExistence type="predicted"/>
<gene>
    <name evidence="1" type="ORF">OLEA9_A064485</name>
</gene>